<dbReference type="RefSeq" id="WP_013775198.1">
    <property type="nucleotide sequence ID" value="NC_015518.1"/>
</dbReference>
<proteinExistence type="predicted"/>
<dbReference type="InterPro" id="IPR035642">
    <property type="entry name" value="MraZ_N"/>
</dbReference>
<dbReference type="CDD" id="cd16320">
    <property type="entry name" value="MraZ_N"/>
    <property type="match status" value="1"/>
</dbReference>
<gene>
    <name evidence="2" type="ordered locus">Ahos_0394</name>
</gene>
<evidence type="ECO:0000313" key="3">
    <source>
        <dbReference type="Proteomes" id="UP000008458"/>
    </source>
</evidence>
<dbReference type="HOGENOM" id="CLU_158484_2_1_2"/>
<dbReference type="Pfam" id="PF04014">
    <property type="entry name" value="MazE_antitoxin"/>
    <property type="match status" value="1"/>
</dbReference>
<dbReference type="OrthoDB" id="28233at2157"/>
<dbReference type="PROSITE" id="PS51740">
    <property type="entry name" value="SPOVT_ABRB"/>
    <property type="match status" value="1"/>
</dbReference>
<accession>F4B5R7</accession>
<dbReference type="GeneID" id="10599834"/>
<dbReference type="GO" id="GO:0003677">
    <property type="term" value="F:DNA binding"/>
    <property type="evidence" value="ECO:0007669"/>
    <property type="project" value="InterPro"/>
</dbReference>
<dbReference type="AlphaFoldDB" id="F4B5R7"/>
<dbReference type="InterPro" id="IPR037914">
    <property type="entry name" value="SpoVT-AbrB_sf"/>
</dbReference>
<reference key="2">
    <citation type="journal article" date="2011" name="Extremophiles">
        <title>Genomic analyses of Acidianus hospitalis W1 a host for studying crenarchaeal virus and plasmid life cycles.</title>
        <authorList>
            <person name="You X.Y."/>
            <person name="Liu C."/>
            <person name="Wang S.Y."/>
            <person name="Jiang C.Y."/>
            <person name="Shah S.A."/>
            <person name="Prangishvili D."/>
            <person name="Liu S.J."/>
            <person name="Garrett R.A."/>
        </authorList>
    </citation>
    <scope>NUCLEOTIDE SEQUENCE</scope>
    <source>
        <strain>W1</strain>
    </source>
</reference>
<dbReference type="InterPro" id="IPR007159">
    <property type="entry name" value="SpoVT-AbrB_dom"/>
</dbReference>
<dbReference type="KEGG" id="aho:Ahos_0394"/>
<sequence>MGYTVTIDEKGRIVIPKEIREKLNLKEGSKVEINLEKDGRIIINVKRLTVDDIYGIAGKESVKIEEIEEALSFEDND</sequence>
<evidence type="ECO:0000313" key="2">
    <source>
        <dbReference type="EMBL" id="AEE93282.1"/>
    </source>
</evidence>
<evidence type="ECO:0000259" key="1">
    <source>
        <dbReference type="PROSITE" id="PS51740"/>
    </source>
</evidence>
<dbReference type="InterPro" id="IPR052975">
    <property type="entry name" value="Repressor-like_regulatory"/>
</dbReference>
<dbReference type="PANTHER" id="PTHR34860">
    <property type="entry name" value="REPRESSOR-LIKE PROTEIN SSO7C3"/>
    <property type="match status" value="1"/>
</dbReference>
<dbReference type="SUPFAM" id="SSF89447">
    <property type="entry name" value="AbrB/MazE/MraZ-like"/>
    <property type="match status" value="1"/>
</dbReference>
<dbReference type="Gene3D" id="2.10.260.10">
    <property type="match status" value="1"/>
</dbReference>
<dbReference type="Proteomes" id="UP000008458">
    <property type="component" value="Chromosome"/>
</dbReference>
<reference evidence="2 3" key="1">
    <citation type="journal article" date="2011" name="Extremophiles">
        <title>Genomic analysis of Acidianus hospitalis W1 a host for studying crenarchaeal virus and plasmid life cycles.</title>
        <authorList>
            <person name="You X.Y."/>
            <person name="Liu C."/>
            <person name="Wang S.Y."/>
            <person name="Jiang C.Y."/>
            <person name="Shah S.A."/>
            <person name="Prangishvili D."/>
            <person name="She Q."/>
            <person name="Liu S.J."/>
            <person name="Garrett R.A."/>
        </authorList>
    </citation>
    <scope>NUCLEOTIDE SEQUENCE [LARGE SCALE GENOMIC DNA]</scope>
    <source>
        <strain evidence="2 3">W1</strain>
    </source>
</reference>
<keyword evidence="3" id="KW-1185">Reference proteome</keyword>
<protein>
    <submittedName>
        <fullName evidence="2">VapB-type antitoxin</fullName>
    </submittedName>
</protein>
<name>F4B5R7_ACIHW</name>
<dbReference type="NCBIfam" id="TIGR01439">
    <property type="entry name" value="lp_hng_hel_AbrB"/>
    <property type="match status" value="1"/>
</dbReference>
<dbReference type="PANTHER" id="PTHR34860:SF7">
    <property type="entry name" value="TRANSCRIPTION REGULATOR, SPOVT_ABRB FAMILY"/>
    <property type="match status" value="1"/>
</dbReference>
<organism evidence="2 3">
    <name type="scientific">Acidianus hospitalis (strain W1)</name>
    <dbReference type="NCBI Taxonomy" id="933801"/>
    <lineage>
        <taxon>Archaea</taxon>
        <taxon>Thermoproteota</taxon>
        <taxon>Thermoprotei</taxon>
        <taxon>Sulfolobales</taxon>
        <taxon>Sulfolobaceae</taxon>
        <taxon>Acidianus</taxon>
    </lineage>
</organism>
<dbReference type="STRING" id="933801.Ahos_0394"/>
<dbReference type="SMART" id="SM00966">
    <property type="entry name" value="SpoVT_AbrB"/>
    <property type="match status" value="1"/>
</dbReference>
<dbReference type="eggNOG" id="arCOG00818">
    <property type="taxonomic scope" value="Archaea"/>
</dbReference>
<feature type="domain" description="SpoVT-AbrB" evidence="1">
    <location>
        <begin position="2"/>
        <end position="48"/>
    </location>
</feature>
<dbReference type="EMBL" id="CP002535">
    <property type="protein sequence ID" value="AEE93282.1"/>
    <property type="molecule type" value="Genomic_DNA"/>
</dbReference>